<organism evidence="1 2">
    <name type="scientific">Tanacetum coccineum</name>
    <dbReference type="NCBI Taxonomy" id="301880"/>
    <lineage>
        <taxon>Eukaryota</taxon>
        <taxon>Viridiplantae</taxon>
        <taxon>Streptophyta</taxon>
        <taxon>Embryophyta</taxon>
        <taxon>Tracheophyta</taxon>
        <taxon>Spermatophyta</taxon>
        <taxon>Magnoliopsida</taxon>
        <taxon>eudicotyledons</taxon>
        <taxon>Gunneridae</taxon>
        <taxon>Pentapetalae</taxon>
        <taxon>asterids</taxon>
        <taxon>campanulids</taxon>
        <taxon>Asterales</taxon>
        <taxon>Asteraceae</taxon>
        <taxon>Asteroideae</taxon>
        <taxon>Anthemideae</taxon>
        <taxon>Anthemidinae</taxon>
        <taxon>Tanacetum</taxon>
    </lineage>
</organism>
<sequence>MANKQTELRDGILQQLNTKLEKEVMLVNNLLGEMTRYLQQMRTRAQEEKRVHSLPLEQPQNSYGLHTLLMTSDSDRRLTDTLKAAREEVMKSINEK</sequence>
<name>A0ABQ5AMN7_9ASTR</name>
<dbReference type="Proteomes" id="UP001151760">
    <property type="component" value="Unassembled WGS sequence"/>
</dbReference>
<evidence type="ECO:0000313" key="2">
    <source>
        <dbReference type="Proteomes" id="UP001151760"/>
    </source>
</evidence>
<proteinExistence type="predicted"/>
<accession>A0ABQ5AMN7</accession>
<reference evidence="1" key="2">
    <citation type="submission" date="2022-01" db="EMBL/GenBank/DDBJ databases">
        <authorList>
            <person name="Yamashiro T."/>
            <person name="Shiraishi A."/>
            <person name="Satake H."/>
            <person name="Nakayama K."/>
        </authorList>
    </citation>
    <scope>NUCLEOTIDE SEQUENCE</scope>
</reference>
<comment type="caution">
    <text evidence="1">The sequence shown here is derived from an EMBL/GenBank/DDBJ whole genome shotgun (WGS) entry which is preliminary data.</text>
</comment>
<protein>
    <submittedName>
        <fullName evidence="1">Uncharacterized protein</fullName>
    </submittedName>
</protein>
<gene>
    <name evidence="1" type="ORF">Tco_0838085</name>
</gene>
<reference evidence="1" key="1">
    <citation type="journal article" date="2022" name="Int. J. Mol. Sci.">
        <title>Draft Genome of Tanacetum Coccineum: Genomic Comparison of Closely Related Tanacetum-Family Plants.</title>
        <authorList>
            <person name="Yamashiro T."/>
            <person name="Shiraishi A."/>
            <person name="Nakayama K."/>
            <person name="Satake H."/>
        </authorList>
    </citation>
    <scope>NUCLEOTIDE SEQUENCE</scope>
</reference>
<keyword evidence="2" id="KW-1185">Reference proteome</keyword>
<dbReference type="EMBL" id="BQNB010012443">
    <property type="protein sequence ID" value="GJT03623.1"/>
    <property type="molecule type" value="Genomic_DNA"/>
</dbReference>
<evidence type="ECO:0000313" key="1">
    <source>
        <dbReference type="EMBL" id="GJT03623.1"/>
    </source>
</evidence>